<evidence type="ECO:0000313" key="2">
    <source>
        <dbReference type="Proteomes" id="UP000756132"/>
    </source>
</evidence>
<dbReference type="Gene3D" id="3.80.10.10">
    <property type="entry name" value="Ribonuclease Inhibitor"/>
    <property type="match status" value="1"/>
</dbReference>
<dbReference type="KEGG" id="ffu:CLAFUR5_03671"/>
<protein>
    <recommendedName>
        <fullName evidence="3">F-box domain-containing protein</fullName>
    </recommendedName>
</protein>
<dbReference type="OMA" id="APCAIRI"/>
<reference evidence="1" key="2">
    <citation type="journal article" date="2022" name="Microb. Genom.">
        <title>A chromosome-scale genome assembly of the tomato pathogen Cladosporium fulvum reveals a compartmentalized genome architecture and the presence of a dispensable chromosome.</title>
        <authorList>
            <person name="Zaccaron A.Z."/>
            <person name="Chen L.H."/>
            <person name="Samaras A."/>
            <person name="Stergiopoulos I."/>
        </authorList>
    </citation>
    <scope>NUCLEOTIDE SEQUENCE</scope>
    <source>
        <strain evidence="1">Race5_Kim</strain>
    </source>
</reference>
<dbReference type="InterPro" id="IPR036047">
    <property type="entry name" value="F-box-like_dom_sf"/>
</dbReference>
<gene>
    <name evidence="1" type="ORF">CLAFUR5_03671</name>
</gene>
<proteinExistence type="predicted"/>
<dbReference type="RefSeq" id="XP_047758501.1">
    <property type="nucleotide sequence ID" value="XM_047902819.1"/>
</dbReference>
<evidence type="ECO:0000313" key="1">
    <source>
        <dbReference type="EMBL" id="UJO14135.1"/>
    </source>
</evidence>
<dbReference type="InterPro" id="IPR032675">
    <property type="entry name" value="LRR_dom_sf"/>
</dbReference>
<sequence>MNPPIFALPPEVQTTIIGYIPRLTDLKSLCLTCKQLRDVAMPALYETVLLPHDAWEKKSMFFRYDHPGHQLVRQVAVCDVPSDNEAAAAEANATLRAILQLIPHNRPKRVVTSATLVLEPETLLALCTRQQRLESILAGSFRPSSLPMGLDVGQYFRFLNRLQVPQQIRQASDLDTSARVLQSRPGLKVLGIPRCEVAEADDPALERLKNDELGRTQFTMDKFFGEESHISTPLLPQLQVLSMLDIDMAVAESRLLRHVDMTRLRALDMVDCANNGQFLDTLRSLYARSPSVSLLDFSFGVCWEECDTKRLQAFLGCFAGLESLDLKLGCDDDTFRPKCLYGHAQTLKHLRVSIGFDDEDITQACFPKTELAPLLEQCTALTELAIALPETSVTSFAPGISNCLFAQTLGLIATIPELEVLHILDWPEVSVEDNEVRDERFKRDYMHALDNFASLVLQHLAILSPSRSQRPKLLCIGDKTLITNRVYFNKSSDDTRDETSFEHDHGRAFYSKGYQTDCWGRSAPCAIRIPAQSARFVAPGFEAVARHARDTDGGLGTRDYFVPK</sequence>
<dbReference type="SUPFAM" id="SSF52047">
    <property type="entry name" value="RNI-like"/>
    <property type="match status" value="1"/>
</dbReference>
<reference evidence="1" key="1">
    <citation type="submission" date="2021-12" db="EMBL/GenBank/DDBJ databases">
        <authorList>
            <person name="Zaccaron A."/>
            <person name="Stergiopoulos I."/>
        </authorList>
    </citation>
    <scope>NUCLEOTIDE SEQUENCE</scope>
    <source>
        <strain evidence="1">Race5_Kim</strain>
    </source>
</reference>
<dbReference type="GeneID" id="71983549"/>
<accession>A0A9Q8LAX5</accession>
<dbReference type="EMBL" id="CP090164">
    <property type="protein sequence ID" value="UJO14135.1"/>
    <property type="molecule type" value="Genomic_DNA"/>
</dbReference>
<dbReference type="AlphaFoldDB" id="A0A9Q8LAX5"/>
<keyword evidence="2" id="KW-1185">Reference proteome</keyword>
<name>A0A9Q8LAX5_PASFU</name>
<dbReference type="SUPFAM" id="SSF81383">
    <property type="entry name" value="F-box domain"/>
    <property type="match status" value="1"/>
</dbReference>
<organism evidence="1 2">
    <name type="scientific">Passalora fulva</name>
    <name type="common">Tomato leaf mold</name>
    <name type="synonym">Cladosporium fulvum</name>
    <dbReference type="NCBI Taxonomy" id="5499"/>
    <lineage>
        <taxon>Eukaryota</taxon>
        <taxon>Fungi</taxon>
        <taxon>Dikarya</taxon>
        <taxon>Ascomycota</taxon>
        <taxon>Pezizomycotina</taxon>
        <taxon>Dothideomycetes</taxon>
        <taxon>Dothideomycetidae</taxon>
        <taxon>Mycosphaerellales</taxon>
        <taxon>Mycosphaerellaceae</taxon>
        <taxon>Fulvia</taxon>
    </lineage>
</organism>
<evidence type="ECO:0008006" key="3">
    <source>
        <dbReference type="Google" id="ProtNLM"/>
    </source>
</evidence>
<dbReference type="OrthoDB" id="5130616at2759"/>
<dbReference type="Proteomes" id="UP000756132">
    <property type="component" value="Chromosome 2"/>
</dbReference>